<reference evidence="3 4" key="1">
    <citation type="submission" date="2022-12" db="EMBL/GenBank/DDBJ databases">
        <title>Polyphasic characterization of Geotalea uranireducens NIT-SL11 newly isolated from a complex of sewage sludge and microbially reduced graphene oxide.</title>
        <authorList>
            <person name="Xie L."/>
            <person name="Yoshida N."/>
            <person name="Meng L."/>
        </authorList>
    </citation>
    <scope>NUCLEOTIDE SEQUENCE [LARGE SCALE GENOMIC DNA]</scope>
    <source>
        <strain evidence="3 4">NIT-SL11</strain>
    </source>
</reference>
<dbReference type="InterPro" id="IPR011006">
    <property type="entry name" value="CheY-like_superfamily"/>
</dbReference>
<dbReference type="CDD" id="cd17557">
    <property type="entry name" value="REC_Rcp-like"/>
    <property type="match status" value="1"/>
</dbReference>
<protein>
    <submittedName>
        <fullName evidence="3">Response regulator</fullName>
    </submittedName>
</protein>
<dbReference type="InterPro" id="IPR001789">
    <property type="entry name" value="Sig_transdc_resp-reg_receiver"/>
</dbReference>
<gene>
    <name evidence="3" type="ORF">GURASL_19200</name>
</gene>
<dbReference type="SMART" id="SM00448">
    <property type="entry name" value="REC"/>
    <property type="match status" value="1"/>
</dbReference>
<dbReference type="InterPro" id="IPR052893">
    <property type="entry name" value="TCS_response_regulator"/>
</dbReference>
<dbReference type="Pfam" id="PF00072">
    <property type="entry name" value="Response_reg"/>
    <property type="match status" value="1"/>
</dbReference>
<dbReference type="PANTHER" id="PTHR44520">
    <property type="entry name" value="RESPONSE REGULATOR RCP1-RELATED"/>
    <property type="match status" value="1"/>
</dbReference>
<dbReference type="SUPFAM" id="SSF52172">
    <property type="entry name" value="CheY-like"/>
    <property type="match status" value="1"/>
</dbReference>
<accession>A0ABN6VU63</accession>
<dbReference type="Proteomes" id="UP001317705">
    <property type="component" value="Chromosome"/>
</dbReference>
<dbReference type="PROSITE" id="PS50110">
    <property type="entry name" value="RESPONSE_REGULATORY"/>
    <property type="match status" value="1"/>
</dbReference>
<proteinExistence type="predicted"/>
<evidence type="ECO:0000313" key="3">
    <source>
        <dbReference type="EMBL" id="BDV42997.1"/>
    </source>
</evidence>
<dbReference type="EMBL" id="AP027151">
    <property type="protein sequence ID" value="BDV42997.1"/>
    <property type="molecule type" value="Genomic_DNA"/>
</dbReference>
<keyword evidence="4" id="KW-1185">Reference proteome</keyword>
<sequence length="146" mass="16523">MKGTPIVILLVEDDPAHAEIVRRNFAGFRIANRLLHVADGQAALDYLYRQGEFADPELSPAPGLILLDLRLPKVDGLEVLKTVKEDRNLCHIPVVILTTSAAEADMINAYDHHANSYLVKPVEFPQFLSLMENLGYYWLMWNGYPY</sequence>
<dbReference type="PANTHER" id="PTHR44520:SF2">
    <property type="entry name" value="RESPONSE REGULATOR RCP1"/>
    <property type="match status" value="1"/>
</dbReference>
<name>A0ABN6VU63_9BACT</name>
<dbReference type="Gene3D" id="3.40.50.2300">
    <property type="match status" value="1"/>
</dbReference>
<dbReference type="RefSeq" id="WP_282003765.1">
    <property type="nucleotide sequence ID" value="NZ_AP027151.1"/>
</dbReference>
<evidence type="ECO:0000259" key="2">
    <source>
        <dbReference type="PROSITE" id="PS50110"/>
    </source>
</evidence>
<feature type="modified residue" description="4-aspartylphosphate" evidence="1">
    <location>
        <position position="68"/>
    </location>
</feature>
<evidence type="ECO:0000313" key="4">
    <source>
        <dbReference type="Proteomes" id="UP001317705"/>
    </source>
</evidence>
<feature type="domain" description="Response regulatory" evidence="2">
    <location>
        <begin position="7"/>
        <end position="135"/>
    </location>
</feature>
<organism evidence="3 4">
    <name type="scientific">Geotalea uraniireducens</name>
    <dbReference type="NCBI Taxonomy" id="351604"/>
    <lineage>
        <taxon>Bacteria</taxon>
        <taxon>Pseudomonadati</taxon>
        <taxon>Thermodesulfobacteriota</taxon>
        <taxon>Desulfuromonadia</taxon>
        <taxon>Geobacterales</taxon>
        <taxon>Geobacteraceae</taxon>
        <taxon>Geotalea</taxon>
    </lineage>
</organism>
<evidence type="ECO:0000256" key="1">
    <source>
        <dbReference type="PROSITE-ProRule" id="PRU00169"/>
    </source>
</evidence>
<keyword evidence="1" id="KW-0597">Phosphoprotein</keyword>